<gene>
    <name evidence="1" type="ORF">SAMN05443245_6966</name>
</gene>
<dbReference type="Proteomes" id="UP000183487">
    <property type="component" value="Unassembled WGS sequence"/>
</dbReference>
<dbReference type="AlphaFoldDB" id="A0A1H1JPG1"/>
<accession>A0A1H1JPG1</accession>
<evidence type="ECO:0000313" key="2">
    <source>
        <dbReference type="Proteomes" id="UP000183487"/>
    </source>
</evidence>
<sequence>MPTTAFEFRSIRDTRREALTIRDMEKQMRAYADGTIQKAPSILFNHP</sequence>
<reference evidence="2" key="1">
    <citation type="submission" date="2016-10" db="EMBL/GenBank/DDBJ databases">
        <authorList>
            <person name="Varghese N."/>
        </authorList>
    </citation>
    <scope>NUCLEOTIDE SEQUENCE [LARGE SCALE GENOMIC DNA]</scope>
    <source>
        <strain evidence="2">GAS106B</strain>
    </source>
</reference>
<proteinExistence type="predicted"/>
<keyword evidence="2" id="KW-1185">Reference proteome</keyword>
<name>A0A1H1JPG1_9BURK</name>
<dbReference type="RefSeq" id="WP_171910380.1">
    <property type="nucleotide sequence ID" value="NZ_FNKP01000003.1"/>
</dbReference>
<protein>
    <submittedName>
        <fullName evidence="1">Uncharacterized protein</fullName>
    </submittedName>
</protein>
<organism evidence="1 2">
    <name type="scientific">Paraburkholderia fungorum</name>
    <dbReference type="NCBI Taxonomy" id="134537"/>
    <lineage>
        <taxon>Bacteria</taxon>
        <taxon>Pseudomonadati</taxon>
        <taxon>Pseudomonadota</taxon>
        <taxon>Betaproteobacteria</taxon>
        <taxon>Burkholderiales</taxon>
        <taxon>Burkholderiaceae</taxon>
        <taxon>Paraburkholderia</taxon>
    </lineage>
</organism>
<evidence type="ECO:0000313" key="1">
    <source>
        <dbReference type="EMBL" id="SDR51579.1"/>
    </source>
</evidence>
<dbReference type="EMBL" id="FNKP01000003">
    <property type="protein sequence ID" value="SDR51579.1"/>
    <property type="molecule type" value="Genomic_DNA"/>
</dbReference>